<keyword evidence="1" id="KW-0812">Transmembrane</keyword>
<dbReference type="RefSeq" id="WP_262068954.1">
    <property type="nucleotide sequence ID" value="NZ_JAMXOC010000009.1"/>
</dbReference>
<keyword evidence="1" id="KW-1133">Transmembrane helix</keyword>
<name>A0ABT1EHA2_9FIRM</name>
<reference evidence="2 3" key="1">
    <citation type="journal article" date="2022" name="Genome Biol. Evol.">
        <title>Host diet, physiology and behaviors set the stage for Lachnospiraceae cladogenesis.</title>
        <authorList>
            <person name="Vera-Ponce De Leon A."/>
            <person name="Schneider M."/>
            <person name="Jahnes B.C."/>
            <person name="Sadowski V."/>
            <person name="Camuy-Velez L.A."/>
            <person name="Duan J."/>
            <person name="Sabree Z.L."/>
        </authorList>
    </citation>
    <scope>NUCLEOTIDE SEQUENCE [LARGE SCALE GENOMIC DNA]</scope>
    <source>
        <strain evidence="2 3">PAL227</strain>
    </source>
</reference>
<organism evidence="2 3">
    <name type="scientific">Ohessyouella blattaphilus</name>
    <dbReference type="NCBI Taxonomy" id="2949333"/>
    <lineage>
        <taxon>Bacteria</taxon>
        <taxon>Bacillati</taxon>
        <taxon>Bacillota</taxon>
        <taxon>Clostridia</taxon>
        <taxon>Lachnospirales</taxon>
        <taxon>Lachnospiraceae</taxon>
        <taxon>Ohessyouella</taxon>
    </lineage>
</organism>
<keyword evidence="1" id="KW-0472">Membrane</keyword>
<evidence type="ECO:0000313" key="3">
    <source>
        <dbReference type="Proteomes" id="UP001523565"/>
    </source>
</evidence>
<dbReference type="EMBL" id="JAMZFV010000009">
    <property type="protein sequence ID" value="MCP1110073.1"/>
    <property type="molecule type" value="Genomic_DNA"/>
</dbReference>
<accession>A0ABT1EHA2</accession>
<proteinExistence type="predicted"/>
<evidence type="ECO:0000256" key="1">
    <source>
        <dbReference type="SAM" id="Phobius"/>
    </source>
</evidence>
<feature type="transmembrane region" description="Helical" evidence="1">
    <location>
        <begin position="38"/>
        <end position="60"/>
    </location>
</feature>
<sequence length="76" mass="8633">MLDKLKRVFALLGAIILLAMYANTLIFALMDSPKSQDLLKASIACTFIIPVFLYAYSLVYRVIKEKEKDKSDSDEK</sequence>
<keyword evidence="3" id="KW-1185">Reference proteome</keyword>
<comment type="caution">
    <text evidence="2">The sequence shown here is derived from an EMBL/GenBank/DDBJ whole genome shotgun (WGS) entry which is preliminary data.</text>
</comment>
<dbReference type="Proteomes" id="UP001523565">
    <property type="component" value="Unassembled WGS sequence"/>
</dbReference>
<evidence type="ECO:0000313" key="2">
    <source>
        <dbReference type="EMBL" id="MCP1110073.1"/>
    </source>
</evidence>
<protein>
    <submittedName>
        <fullName evidence="2">Uncharacterized protein</fullName>
    </submittedName>
</protein>
<gene>
    <name evidence="2" type="ORF">NK118_07395</name>
</gene>